<comment type="caution">
    <text evidence="1">The sequence shown here is derived from an EMBL/GenBank/DDBJ whole genome shotgun (WGS) entry which is preliminary data.</text>
</comment>
<name>A0AAD4XNB4_9MAGN</name>
<evidence type="ECO:0000313" key="2">
    <source>
        <dbReference type="Proteomes" id="UP001202328"/>
    </source>
</evidence>
<accession>A0AAD4XNB4</accession>
<organism evidence="1 2">
    <name type="scientific">Papaver atlanticum</name>
    <dbReference type="NCBI Taxonomy" id="357466"/>
    <lineage>
        <taxon>Eukaryota</taxon>
        <taxon>Viridiplantae</taxon>
        <taxon>Streptophyta</taxon>
        <taxon>Embryophyta</taxon>
        <taxon>Tracheophyta</taxon>
        <taxon>Spermatophyta</taxon>
        <taxon>Magnoliopsida</taxon>
        <taxon>Ranunculales</taxon>
        <taxon>Papaveraceae</taxon>
        <taxon>Papaveroideae</taxon>
        <taxon>Papaver</taxon>
    </lineage>
</organism>
<protein>
    <submittedName>
        <fullName evidence="1">Uncharacterized protein</fullName>
    </submittedName>
</protein>
<dbReference type="Proteomes" id="UP001202328">
    <property type="component" value="Unassembled WGS sequence"/>
</dbReference>
<keyword evidence="2" id="KW-1185">Reference proteome</keyword>
<gene>
    <name evidence="1" type="ORF">MKW98_024094</name>
</gene>
<dbReference type="EMBL" id="JAJJMB010007708">
    <property type="protein sequence ID" value="KAI3928493.1"/>
    <property type="molecule type" value="Genomic_DNA"/>
</dbReference>
<sequence>MPLLLRIGAYVTANVRHPAVLIFCLYQLWLDSTPWQHITVPTKKGKAPIEILMFIILKPSPSYFLQNGTPATL</sequence>
<proteinExistence type="predicted"/>
<reference evidence="1" key="1">
    <citation type="submission" date="2022-04" db="EMBL/GenBank/DDBJ databases">
        <title>A functionally conserved STORR gene fusion in Papaver species that diverged 16.8 million years ago.</title>
        <authorList>
            <person name="Catania T."/>
        </authorList>
    </citation>
    <scope>NUCLEOTIDE SEQUENCE</scope>
    <source>
        <strain evidence="1">S-188037</strain>
    </source>
</reference>
<evidence type="ECO:0000313" key="1">
    <source>
        <dbReference type="EMBL" id="KAI3928493.1"/>
    </source>
</evidence>
<dbReference type="AlphaFoldDB" id="A0AAD4XNB4"/>